<dbReference type="PANTHER" id="PTHR33362">
    <property type="entry name" value="SIALIC ACID TRAP TRANSPORTER PERMEASE PROTEIN SIAT-RELATED"/>
    <property type="match status" value="1"/>
</dbReference>
<dbReference type="PANTHER" id="PTHR33362:SF2">
    <property type="entry name" value="TRAP TRANSPORTER LARGE PERMEASE PROTEIN"/>
    <property type="match status" value="1"/>
</dbReference>
<evidence type="ECO:0000256" key="4">
    <source>
        <dbReference type="ARBA" id="ARBA00022692"/>
    </source>
</evidence>
<sequence length="457" mass="47882">MSAPPFPLRAPAAGRGRNPSTRLGVAVIALSLLIALVGLIIIGAPVFMAMAGASLIHYWETGREATMNILTLRMFDGMTSFTFLAIPLFLLAGEIMSRGGLTDRLMDLARALVGHFKAGLAQVNIASSLFFSSISGSAYADVAAMGPVMIPAMQKEGYPRGFAGALTAASATLSPLFPPSIVLIIYGSAFSVSIGALFAAGLTIALALTLLFGLVTYAMVWRYGIPTHGWLGLGELGRTFIKAAIPLGMPIIVVGGILGGFFTATEAASVAVAYGLVVTVGIYRTIRLRELIPIIRQTAITSAAITILVGVAAMFSYVVVRRNIPTQVVDFLLQITQSPIGIVALIILVLLIAGMFIDRNSNLLLLGPIIIPIFTMELGFSDVQTAMIIISALGVGHLTPPFGGTLLTASLVGKMSVAEISRYAWPFILVKIVLTALIVAIPALSEALPRALGFGGI</sequence>
<feature type="transmembrane region" description="Helical" evidence="7">
    <location>
        <begin position="192"/>
        <end position="220"/>
    </location>
</feature>
<dbReference type="EMBL" id="QPII01000010">
    <property type="protein sequence ID" value="RCV88436.1"/>
    <property type="molecule type" value="Genomic_DNA"/>
</dbReference>
<gene>
    <name evidence="9" type="ORF">DU505_14225</name>
</gene>
<evidence type="ECO:0000259" key="8">
    <source>
        <dbReference type="Pfam" id="PF06808"/>
    </source>
</evidence>
<dbReference type="OrthoDB" id="6160566at2"/>
<evidence type="ECO:0000256" key="6">
    <source>
        <dbReference type="ARBA" id="ARBA00023136"/>
    </source>
</evidence>
<feature type="transmembrane region" description="Helical" evidence="7">
    <location>
        <begin position="363"/>
        <end position="380"/>
    </location>
</feature>
<keyword evidence="3 7" id="KW-0997">Cell inner membrane</keyword>
<evidence type="ECO:0000313" key="10">
    <source>
        <dbReference type="Proteomes" id="UP000252405"/>
    </source>
</evidence>
<evidence type="ECO:0000313" key="9">
    <source>
        <dbReference type="EMBL" id="RCV88436.1"/>
    </source>
</evidence>
<dbReference type="InterPro" id="IPR010656">
    <property type="entry name" value="DctM"/>
</dbReference>
<feature type="transmembrane region" description="Helical" evidence="7">
    <location>
        <begin position="25"/>
        <end position="58"/>
    </location>
</feature>
<feature type="domain" description="TRAP C4-dicarboxylate transport system permease DctM subunit" evidence="8">
    <location>
        <begin position="33"/>
        <end position="444"/>
    </location>
</feature>
<comment type="function">
    <text evidence="7">Part of the tripartite ATP-independent periplasmic (TRAP) transport system.</text>
</comment>
<dbReference type="GO" id="GO:0005886">
    <property type="term" value="C:plasma membrane"/>
    <property type="evidence" value="ECO:0007669"/>
    <property type="project" value="UniProtKB-SubCell"/>
</dbReference>
<dbReference type="Proteomes" id="UP000252405">
    <property type="component" value="Unassembled WGS sequence"/>
</dbReference>
<comment type="subunit">
    <text evidence="7">The complex comprises the extracytoplasmic solute receptor protein and the two transmembrane proteins.</text>
</comment>
<feature type="transmembrane region" description="Helical" evidence="7">
    <location>
        <begin position="240"/>
        <end position="262"/>
    </location>
</feature>
<dbReference type="AlphaFoldDB" id="A0A368TVR3"/>
<feature type="transmembrane region" description="Helical" evidence="7">
    <location>
        <begin position="298"/>
        <end position="319"/>
    </location>
</feature>
<feature type="transmembrane region" description="Helical" evidence="7">
    <location>
        <begin position="268"/>
        <end position="286"/>
    </location>
</feature>
<evidence type="ECO:0000256" key="3">
    <source>
        <dbReference type="ARBA" id="ARBA00022519"/>
    </source>
</evidence>
<feature type="transmembrane region" description="Helical" evidence="7">
    <location>
        <begin position="78"/>
        <end position="96"/>
    </location>
</feature>
<comment type="subcellular location">
    <subcellularLocation>
        <location evidence="1 7">Cell inner membrane</location>
        <topology evidence="1 7">Multi-pass membrane protein</topology>
    </subcellularLocation>
</comment>
<dbReference type="NCBIfam" id="TIGR00786">
    <property type="entry name" value="dctM"/>
    <property type="match status" value="1"/>
</dbReference>
<evidence type="ECO:0000256" key="5">
    <source>
        <dbReference type="ARBA" id="ARBA00022989"/>
    </source>
</evidence>
<organism evidence="9 10">
    <name type="scientific">Billgrantia montanilacus</name>
    <dbReference type="NCBI Taxonomy" id="2282305"/>
    <lineage>
        <taxon>Bacteria</taxon>
        <taxon>Pseudomonadati</taxon>
        <taxon>Pseudomonadota</taxon>
        <taxon>Gammaproteobacteria</taxon>
        <taxon>Oceanospirillales</taxon>
        <taxon>Halomonadaceae</taxon>
        <taxon>Billgrantia</taxon>
    </lineage>
</organism>
<comment type="caution">
    <text evidence="9">The sequence shown here is derived from an EMBL/GenBank/DDBJ whole genome shotgun (WGS) entry which is preliminary data.</text>
</comment>
<evidence type="ECO:0000256" key="1">
    <source>
        <dbReference type="ARBA" id="ARBA00004429"/>
    </source>
</evidence>
<dbReference type="GO" id="GO:0022857">
    <property type="term" value="F:transmembrane transporter activity"/>
    <property type="evidence" value="ECO:0007669"/>
    <property type="project" value="UniProtKB-UniRule"/>
</dbReference>
<keyword evidence="10" id="KW-1185">Reference proteome</keyword>
<keyword evidence="6 7" id="KW-0472">Membrane</keyword>
<dbReference type="PIRSF" id="PIRSF006066">
    <property type="entry name" value="HI0050"/>
    <property type="match status" value="1"/>
</dbReference>
<proteinExistence type="inferred from homology"/>
<keyword evidence="2" id="KW-1003">Cell membrane</keyword>
<feature type="transmembrane region" description="Helical" evidence="7">
    <location>
        <begin position="162"/>
        <end position="186"/>
    </location>
</feature>
<name>A0A368TVR3_9GAMM</name>
<feature type="transmembrane region" description="Helical" evidence="7">
    <location>
        <begin position="331"/>
        <end position="356"/>
    </location>
</feature>
<keyword evidence="4 7" id="KW-0812">Transmembrane</keyword>
<keyword evidence="5 7" id="KW-1133">Transmembrane helix</keyword>
<dbReference type="Pfam" id="PF06808">
    <property type="entry name" value="DctM"/>
    <property type="match status" value="1"/>
</dbReference>
<feature type="transmembrane region" description="Helical" evidence="7">
    <location>
        <begin position="386"/>
        <end position="412"/>
    </location>
</feature>
<evidence type="ECO:0000256" key="2">
    <source>
        <dbReference type="ARBA" id="ARBA00022475"/>
    </source>
</evidence>
<evidence type="ECO:0000256" key="7">
    <source>
        <dbReference type="RuleBase" id="RU369079"/>
    </source>
</evidence>
<feature type="transmembrane region" description="Helical" evidence="7">
    <location>
        <begin position="424"/>
        <end position="444"/>
    </location>
</feature>
<keyword evidence="7" id="KW-0813">Transport</keyword>
<protein>
    <recommendedName>
        <fullName evidence="7">TRAP transporter large permease protein</fullName>
    </recommendedName>
</protein>
<comment type="similarity">
    <text evidence="7">Belongs to the TRAP transporter large permease family.</text>
</comment>
<dbReference type="InterPro" id="IPR004681">
    <property type="entry name" value="TRAP_DctM"/>
</dbReference>
<accession>A0A368TVR3</accession>
<reference evidence="9 10" key="1">
    <citation type="submission" date="2018-07" db="EMBL/GenBank/DDBJ databases">
        <title>Halomonas montanilacus sp. nov., isolated from Lake Pengyan on Tibetan Plateau.</title>
        <authorList>
            <person name="Lu H."/>
            <person name="Xing P."/>
            <person name="Wu Q."/>
        </authorList>
    </citation>
    <scope>NUCLEOTIDE SEQUENCE [LARGE SCALE GENOMIC DNA]</scope>
    <source>
        <strain evidence="9 10">PYC7W</strain>
    </source>
</reference>